<evidence type="ECO:0000313" key="3">
    <source>
        <dbReference type="EMBL" id="GAC12079.1"/>
    </source>
</evidence>
<feature type="binding site" evidence="2">
    <location>
        <begin position="40"/>
        <end position="43"/>
    </location>
    <ligand>
        <name>FAD</name>
        <dbReference type="ChEBI" id="CHEBI:57692"/>
    </ligand>
</feature>
<keyword evidence="2" id="KW-0547">Nucleotide-binding</keyword>
<feature type="active site" evidence="1">
    <location>
        <position position="110"/>
    </location>
</feature>
<feature type="binding site" evidence="2">
    <location>
        <position position="215"/>
    </location>
    <ligand>
        <name>FAD</name>
        <dbReference type="ChEBI" id="CHEBI:57692"/>
    </ligand>
</feature>
<dbReference type="GO" id="GO:0000166">
    <property type="term" value="F:nucleotide binding"/>
    <property type="evidence" value="ECO:0007669"/>
    <property type="project" value="UniProtKB-KW"/>
</dbReference>
<dbReference type="InterPro" id="IPR050816">
    <property type="entry name" value="Flavin-dep_Halogenase_NPB"/>
</dbReference>
<gene>
    <name evidence="3" type="ORF">GCHA_4153</name>
</gene>
<keyword evidence="2" id="KW-0274">FAD</keyword>
<dbReference type="InterPro" id="IPR033856">
    <property type="entry name" value="Trp_halogen"/>
</dbReference>
<evidence type="ECO:0000256" key="2">
    <source>
        <dbReference type="PIRSR" id="PIRSR011396-2"/>
    </source>
</evidence>
<feature type="binding site" evidence="2">
    <location>
        <position position="110"/>
    </location>
    <ligand>
        <name>7-chloro-L-tryptophan</name>
        <dbReference type="ChEBI" id="CHEBI:58713"/>
    </ligand>
</feature>
<feature type="binding site" evidence="2">
    <location>
        <position position="386"/>
    </location>
    <ligand>
        <name>L-tryptophan</name>
        <dbReference type="ChEBI" id="CHEBI:57912"/>
    </ligand>
</feature>
<evidence type="ECO:0000256" key="1">
    <source>
        <dbReference type="PIRSR" id="PIRSR011396-1"/>
    </source>
</evidence>
<dbReference type="AlphaFoldDB" id="A0AAV3V5L5"/>
<dbReference type="Pfam" id="PF04820">
    <property type="entry name" value="Trp_halogenase"/>
    <property type="match status" value="1"/>
</dbReference>
<dbReference type="Proteomes" id="UP000006320">
    <property type="component" value="Unassembled WGS sequence"/>
</dbReference>
<dbReference type="InterPro" id="IPR036188">
    <property type="entry name" value="FAD/NAD-bd_sf"/>
</dbReference>
<evidence type="ECO:0000313" key="4">
    <source>
        <dbReference type="Proteomes" id="UP000006320"/>
    </source>
</evidence>
<dbReference type="PANTHER" id="PTHR43747:SF4">
    <property type="entry name" value="FLAVIN-DEPENDENT TRYPTOPHAN HALOGENASE"/>
    <property type="match status" value="1"/>
</dbReference>
<dbReference type="InterPro" id="IPR006905">
    <property type="entry name" value="Flavin_halogenase"/>
</dbReference>
<organism evidence="3 4">
    <name type="scientific">Paraglaciecola chathamensis S18K6</name>
    <dbReference type="NCBI Taxonomy" id="1127672"/>
    <lineage>
        <taxon>Bacteria</taxon>
        <taxon>Pseudomonadati</taxon>
        <taxon>Pseudomonadota</taxon>
        <taxon>Gammaproteobacteria</taxon>
        <taxon>Alteromonadales</taxon>
        <taxon>Alteromonadaceae</taxon>
        <taxon>Paraglaciecola</taxon>
    </lineage>
</organism>
<protein>
    <submittedName>
        <fullName evidence="3">Tryptophan halogenase</fullName>
    </submittedName>
</protein>
<dbReference type="SUPFAM" id="SSF51905">
    <property type="entry name" value="FAD/NAD(P)-binding domain"/>
    <property type="match status" value="1"/>
</dbReference>
<sequence>MTDVHRAFLFTTAMTFNEQLNREKYVQLNSQVKDIVIVGGGTAGWLTAGLLASRLSSRVQSGKLNITLCESPDVPTIGVGEGSWPTLRSTLQSIGVTETDFIRQCNVSFKQGSRFVNWQHDRPSQYDHPFDVPQQASQGAEAQHWLSTQSQEPFSQAYCLQTELANNNLAPKLITTPEFTGFANYGYHLDAALFAEFLREHCIQHLQVKHVLSNVKQVEQDENGDITCLHLAVPSQDNSNHPDHINGDLFVDCTGFRALLLGDTLGVCNTQVDDVLFANNAIATQLPYVEQNSPIASFTESTAQDNSWIWDIGLPNRRGIGYVYSDRYCDEQDAHRTLVKFLQKTQQNTDTLSYKQIHFTPGYKQQFWKNNCVAIGLSAGFIEPLEASALVLVEMSANMLAEQLPNTRSCMDVIAKRFNQTFTYRWQRIIDFLKLHYVLSRRSSAFWQVNRAQSSVPDSLKELLALWQHKVPDMNDFPARDEVFQAASYQFVLYGAGFKSKLLSTPDKNLLEAAEQQFLSIQGYTSQLTNKTISNRDLLSKIYRYGLQKR</sequence>
<dbReference type="PANTHER" id="PTHR43747">
    <property type="entry name" value="FAD-BINDING PROTEIN"/>
    <property type="match status" value="1"/>
</dbReference>
<reference evidence="3 4" key="1">
    <citation type="journal article" date="2017" name="Antonie Van Leeuwenhoek">
        <title>Rhizobium rhizosphaerae sp. nov., a novel species isolated from rice rhizosphere.</title>
        <authorList>
            <person name="Zhao J.J."/>
            <person name="Zhang J."/>
            <person name="Zhang R.J."/>
            <person name="Zhang C.W."/>
            <person name="Yin H.Q."/>
            <person name="Zhang X.X."/>
        </authorList>
    </citation>
    <scope>NUCLEOTIDE SEQUENCE [LARGE SCALE GENOMIC DNA]</scope>
    <source>
        <strain evidence="3 4">S18K6</strain>
    </source>
</reference>
<accession>A0AAV3V5L5</accession>
<dbReference type="PIRSF" id="PIRSF011396">
    <property type="entry name" value="Trp_halogenase"/>
    <property type="match status" value="1"/>
</dbReference>
<feature type="binding site" evidence="2">
    <location>
        <position position="377"/>
    </location>
    <ligand>
        <name>FAD</name>
        <dbReference type="ChEBI" id="CHEBI:57692"/>
    </ligand>
</feature>
<dbReference type="EMBL" id="BAEM01000053">
    <property type="protein sequence ID" value="GAC12079.1"/>
    <property type="molecule type" value="Genomic_DNA"/>
</dbReference>
<proteinExistence type="predicted"/>
<comment type="caution">
    <text evidence="3">The sequence shown here is derived from an EMBL/GenBank/DDBJ whole genome shotgun (WGS) entry which is preliminary data.</text>
</comment>
<keyword evidence="2" id="KW-0285">Flavoprotein</keyword>
<dbReference type="Gene3D" id="3.50.50.60">
    <property type="entry name" value="FAD/NAD(P)-binding domain"/>
    <property type="match status" value="1"/>
</dbReference>
<name>A0AAV3V5L5_9ALTE</name>
<dbReference type="GO" id="GO:0004497">
    <property type="term" value="F:monooxygenase activity"/>
    <property type="evidence" value="ECO:0007669"/>
    <property type="project" value="InterPro"/>
</dbReference>